<evidence type="ECO:0000313" key="1">
    <source>
        <dbReference type="EMBL" id="NDY84504.1"/>
    </source>
</evidence>
<protein>
    <submittedName>
        <fullName evidence="1">Uncharacterized protein</fullName>
    </submittedName>
</protein>
<gene>
    <name evidence="1" type="ORF">G3I67_14865</name>
</gene>
<sequence>MRADLEVTVNRTLILIMPLQPALDWLFATDPSLIQQISLDSLRQEQDAYLVSEDKFNSPDDAKRWVERHWKEFFSQFLGAWYVDESLWPKGRTLNMFKEWFEVQHHSMVWDLSRDPLIREQLD</sequence>
<reference evidence="1" key="1">
    <citation type="submission" date="2020-02" db="EMBL/GenBank/DDBJ databases">
        <authorList>
            <person name="Chen W.-M."/>
        </authorList>
    </citation>
    <scope>NUCLEOTIDE SEQUENCE</scope>
    <source>
        <strain evidence="1">NBD-18</strain>
    </source>
</reference>
<dbReference type="RefSeq" id="WP_163656359.1">
    <property type="nucleotide sequence ID" value="NZ_JAAGRN010000025.1"/>
</dbReference>
<comment type="caution">
    <text evidence="1">The sequence shown here is derived from an EMBL/GenBank/DDBJ whole genome shotgun (WGS) entry which is preliminary data.</text>
</comment>
<accession>A0A6B2R443</accession>
<dbReference type="AlphaFoldDB" id="A0A6B2R443"/>
<proteinExistence type="predicted"/>
<organism evidence="1">
    <name type="scientific">Sheuella amnicola</name>
    <dbReference type="NCBI Taxonomy" id="2707330"/>
    <lineage>
        <taxon>Bacteria</taxon>
        <taxon>Pseudomonadati</taxon>
        <taxon>Pseudomonadota</taxon>
        <taxon>Betaproteobacteria</taxon>
        <taxon>Burkholderiales</taxon>
        <taxon>Alcaligenaceae</taxon>
        <taxon>Sheuella</taxon>
    </lineage>
</organism>
<dbReference type="EMBL" id="JAAGRN010000025">
    <property type="protein sequence ID" value="NDY84504.1"/>
    <property type="molecule type" value="Genomic_DNA"/>
</dbReference>
<name>A0A6B2R443_9BURK</name>